<dbReference type="InterPro" id="IPR017850">
    <property type="entry name" value="Alkaline_phosphatase_core_sf"/>
</dbReference>
<accession>A0ABR4Q2L3</accession>
<proteinExistence type="predicted"/>
<dbReference type="EMBL" id="JAKROA010000015">
    <property type="protein sequence ID" value="KAL5103902.1"/>
    <property type="molecule type" value="Genomic_DNA"/>
</dbReference>
<evidence type="ECO:0000256" key="1">
    <source>
        <dbReference type="SAM" id="Phobius"/>
    </source>
</evidence>
<dbReference type="Gene3D" id="3.40.720.10">
    <property type="entry name" value="Alkaline Phosphatase, subunit A"/>
    <property type="match status" value="1"/>
</dbReference>
<keyword evidence="3" id="KW-1185">Reference proteome</keyword>
<organism evidence="2 3">
    <name type="scientific">Taenia crassiceps</name>
    <dbReference type="NCBI Taxonomy" id="6207"/>
    <lineage>
        <taxon>Eukaryota</taxon>
        <taxon>Metazoa</taxon>
        <taxon>Spiralia</taxon>
        <taxon>Lophotrochozoa</taxon>
        <taxon>Platyhelminthes</taxon>
        <taxon>Cestoda</taxon>
        <taxon>Eucestoda</taxon>
        <taxon>Cyclophyllidea</taxon>
        <taxon>Taeniidae</taxon>
        <taxon>Taenia</taxon>
    </lineage>
</organism>
<keyword evidence="1" id="KW-0472">Membrane</keyword>
<gene>
    <name evidence="2" type="ORF">TcWFU_004767</name>
</gene>
<comment type="caution">
    <text evidence="2">The sequence shown here is derived from an EMBL/GenBank/DDBJ whole genome shotgun (WGS) entry which is preliminary data.</text>
</comment>
<reference evidence="2 3" key="1">
    <citation type="journal article" date="2022" name="Front. Cell. Infect. Microbiol.">
        <title>The Genomes of Two Strains of Taenia crassiceps the Animal Model for the Study of Human Cysticercosis.</title>
        <authorList>
            <person name="Bobes R.J."/>
            <person name="Estrada K."/>
            <person name="Rios-Valencia D.G."/>
            <person name="Calderon-Gallegos A."/>
            <person name="de la Torre P."/>
            <person name="Carrero J.C."/>
            <person name="Sanchez-Flores A."/>
            <person name="Laclette J.P."/>
        </authorList>
    </citation>
    <scope>NUCLEOTIDE SEQUENCE [LARGE SCALE GENOMIC DNA]</scope>
    <source>
        <strain evidence="2">WFUcys</strain>
    </source>
</reference>
<evidence type="ECO:0000313" key="3">
    <source>
        <dbReference type="Proteomes" id="UP001651158"/>
    </source>
</evidence>
<protein>
    <submittedName>
        <fullName evidence="2">Uncharacterized protein</fullName>
    </submittedName>
</protein>
<evidence type="ECO:0000313" key="2">
    <source>
        <dbReference type="EMBL" id="KAL5103902.1"/>
    </source>
</evidence>
<name>A0ABR4Q2L3_9CEST</name>
<dbReference type="Proteomes" id="UP001651158">
    <property type="component" value="Unassembled WGS sequence"/>
</dbReference>
<feature type="transmembrane region" description="Helical" evidence="1">
    <location>
        <begin position="313"/>
        <end position="335"/>
    </location>
</feature>
<sequence length="443" mass="49885">MRSASFFWPDDYVAVNNSRPFLTAGINPNARVAYFDIDQIHQWLLNPSITFMSIFIPSPYHEKDPNFFFDYVEYADAFLFSLLSRIKSSPKLSSSVSIVFIGGTAAVDAQSAGEVVSIRKYFRSWPASAFGSHFNRGKFVEFWPTPDEEDETLVRLLTEDNPNFFTCSTADFRRRFSRFDMGLLPPYYIVAKPGKVLQISKSEGPETLTDAPQLSPFALLWGNSFISADSSDICGLHNYSSTTLQLIDVYPLVCWLLHLPRPWFHWGHLSRVTRFLSQPPLHAQVEEFEHRARAWRTFPIGIIGKFGVSRETFLAGALISAFVVIFGIVFVVCAIKVHRNYHRSSGGGDSFGRVRYHRRRIPRPWLAPSTSPYALRSQRLLGGAAGGLSNEAAEEEEEEVLISNDALSRNRRRDAAEAFIQMLHSPSDSPMPRTMPALGGGVI</sequence>
<keyword evidence="1" id="KW-0812">Transmembrane</keyword>
<keyword evidence="1" id="KW-1133">Transmembrane helix</keyword>